<dbReference type="EMBL" id="JAAZCD010000044">
    <property type="protein sequence ID" value="NLD31012.1"/>
    <property type="molecule type" value="Genomic_DNA"/>
</dbReference>
<proteinExistence type="predicted"/>
<reference evidence="1 2" key="1">
    <citation type="journal article" date="2020" name="Biotechnol. Biofuels">
        <title>New insights from the biogas microbiome by comprehensive genome-resolved metagenomics of nearly 1600 species originating from multiple anaerobic digesters.</title>
        <authorList>
            <person name="Campanaro S."/>
            <person name="Treu L."/>
            <person name="Rodriguez-R L.M."/>
            <person name="Kovalovszki A."/>
            <person name="Ziels R.M."/>
            <person name="Maus I."/>
            <person name="Zhu X."/>
            <person name="Kougias P.G."/>
            <person name="Basile A."/>
            <person name="Luo G."/>
            <person name="Schluter A."/>
            <person name="Konstantinidis K.T."/>
            <person name="Angelidaki I."/>
        </authorList>
    </citation>
    <scope>NUCLEOTIDE SEQUENCE [LARGE SCALE GENOMIC DNA]</scope>
    <source>
        <strain evidence="1">AS07pgkLD_105</strain>
    </source>
</reference>
<evidence type="ECO:0008006" key="3">
    <source>
        <dbReference type="Google" id="ProtNLM"/>
    </source>
</evidence>
<comment type="caution">
    <text evidence="1">The sequence shown here is derived from an EMBL/GenBank/DDBJ whole genome shotgun (WGS) entry which is preliminary data.</text>
</comment>
<protein>
    <recommendedName>
        <fullName evidence="3">SHOCT domain-containing protein</fullName>
    </recommendedName>
</protein>
<name>A0A847D1M9_9LACT</name>
<sequence>MSEWDFLWDLSGQELTDAMSTGGTSDDWDYVEGSLKEKENKKRKAEWEELKLLRDSGQISKDDFIKRKTNLFSHD</sequence>
<dbReference type="RefSeq" id="WP_276641687.1">
    <property type="nucleotide sequence ID" value="NZ_JAAZCD010000044.1"/>
</dbReference>
<accession>A0A847D1M9</accession>
<evidence type="ECO:0000313" key="1">
    <source>
        <dbReference type="EMBL" id="NLD31012.1"/>
    </source>
</evidence>
<organism evidence="1 2">
    <name type="scientific">Trichococcus flocculiformis</name>
    <dbReference type="NCBI Taxonomy" id="82803"/>
    <lineage>
        <taxon>Bacteria</taxon>
        <taxon>Bacillati</taxon>
        <taxon>Bacillota</taxon>
        <taxon>Bacilli</taxon>
        <taxon>Lactobacillales</taxon>
        <taxon>Carnobacteriaceae</taxon>
        <taxon>Trichococcus</taxon>
    </lineage>
</organism>
<evidence type="ECO:0000313" key="2">
    <source>
        <dbReference type="Proteomes" id="UP000589373"/>
    </source>
</evidence>
<gene>
    <name evidence="1" type="ORF">GX662_01950</name>
</gene>
<dbReference type="Proteomes" id="UP000589373">
    <property type="component" value="Unassembled WGS sequence"/>
</dbReference>
<dbReference type="AlphaFoldDB" id="A0A847D1M9"/>